<evidence type="ECO:0000313" key="1">
    <source>
        <dbReference type="EMBL" id="OEJ22490.1"/>
    </source>
</evidence>
<sequence>MTAQPIHGHEPERVPRNADGIAAALSGERRMEFYRELLAAAPERVENVLRRWWLEAMLDTDPEADRRADAALAGTMPRVSLGELITRRREAGLPVD</sequence>
<name>A0A1E5P0B2_9ACTN</name>
<evidence type="ECO:0000313" key="2">
    <source>
        <dbReference type="Proteomes" id="UP000095705"/>
    </source>
</evidence>
<dbReference type="EMBL" id="MEHK01000002">
    <property type="protein sequence ID" value="OEJ22490.1"/>
    <property type="molecule type" value="Genomic_DNA"/>
</dbReference>
<gene>
    <name evidence="1" type="ORF">BGK67_33725</name>
</gene>
<dbReference type="RefSeq" id="WP_069924538.1">
    <property type="nucleotide sequence ID" value="NZ_MEHK01000002.1"/>
</dbReference>
<proteinExistence type="predicted"/>
<dbReference type="Proteomes" id="UP000095705">
    <property type="component" value="Unassembled WGS sequence"/>
</dbReference>
<reference evidence="1 2" key="1">
    <citation type="submission" date="2016-08" db="EMBL/GenBank/DDBJ databases">
        <title>The complete genome of Streptomyces subrutilus 10-1-1.</title>
        <authorList>
            <person name="Chen X."/>
        </authorList>
    </citation>
    <scope>NUCLEOTIDE SEQUENCE [LARGE SCALE GENOMIC DNA]</scope>
    <source>
        <strain evidence="1 2">10-1-1</strain>
    </source>
</reference>
<organism evidence="1 2">
    <name type="scientific">Streptomyces subrutilus</name>
    <dbReference type="NCBI Taxonomy" id="36818"/>
    <lineage>
        <taxon>Bacteria</taxon>
        <taxon>Bacillati</taxon>
        <taxon>Actinomycetota</taxon>
        <taxon>Actinomycetes</taxon>
        <taxon>Kitasatosporales</taxon>
        <taxon>Streptomycetaceae</taxon>
        <taxon>Streptomyces</taxon>
    </lineage>
</organism>
<dbReference type="AlphaFoldDB" id="A0A1E5P0B2"/>
<keyword evidence="2" id="KW-1185">Reference proteome</keyword>
<comment type="caution">
    <text evidence="1">The sequence shown here is derived from an EMBL/GenBank/DDBJ whole genome shotgun (WGS) entry which is preliminary data.</text>
</comment>
<dbReference type="OrthoDB" id="3854670at2"/>
<protein>
    <submittedName>
        <fullName evidence="1">Uncharacterized protein</fullName>
    </submittedName>
</protein>
<accession>A0A1E5P0B2</accession>